<reference evidence="3" key="1">
    <citation type="submission" date="2023-01" db="EMBL/GenBank/DDBJ databases">
        <title>Metagenome sequencing of chrysophaentin producing Chrysophaeum taylorii.</title>
        <authorList>
            <person name="Davison J."/>
            <person name="Bewley C."/>
        </authorList>
    </citation>
    <scope>NUCLEOTIDE SEQUENCE</scope>
    <source>
        <strain evidence="3">NIES-1699</strain>
    </source>
</reference>
<sequence>MSEARVAERSTEAAPVGGAILAQPVAVTVPDGAKVGQAFPIEAPGYGQVQVAVPAGVKAGQVIQVVVPTQPLEMTGFGAVGSLLGASSVIEVNQRVLLWETISGGCCEQQNIFDIKLEGKDGPRVLLAKESSQCCDRVFCKPHHALLVHVSPYYDPERVLLTLERKGCECHKCCFSHKPCLGCWSCSNICTEEVTIHEGRVDGVAGSLKNPNPVAVISQPKQCCKPHGCTPKLDFIPAGEGAVPTGTTTGPMCFGGCSELCCTSEFNYNSGADDVSIVHLLPRSCWEFFKAVCTDSDNYRISMATTTAPDTRVQALATSLLLDYMFFEIDQGMCRYDQGRKQCVFTCCLCFCYGCLMPCECCIPLGNGKPPAAEDAAA</sequence>
<protein>
    <recommendedName>
        <fullName evidence="2">Phospholipid scramblase</fullName>
    </recommendedName>
</protein>
<dbReference type="GO" id="GO:0017128">
    <property type="term" value="F:phospholipid scramblase activity"/>
    <property type="evidence" value="ECO:0007669"/>
    <property type="project" value="InterPro"/>
</dbReference>
<organism evidence="3 4">
    <name type="scientific">Chrysophaeum taylorii</name>
    <dbReference type="NCBI Taxonomy" id="2483200"/>
    <lineage>
        <taxon>Eukaryota</taxon>
        <taxon>Sar</taxon>
        <taxon>Stramenopiles</taxon>
        <taxon>Ochrophyta</taxon>
        <taxon>Pelagophyceae</taxon>
        <taxon>Pelagomonadales</taxon>
        <taxon>Pelagomonadaceae</taxon>
        <taxon>Chrysophaeum</taxon>
    </lineage>
</organism>
<comment type="caution">
    <text evidence="3">The sequence shown here is derived from an EMBL/GenBank/DDBJ whole genome shotgun (WGS) entry which is preliminary data.</text>
</comment>
<dbReference type="PANTHER" id="PTHR23248:SF9">
    <property type="entry name" value="PHOSPHOLIPID SCRAMBLASE"/>
    <property type="match status" value="1"/>
</dbReference>
<dbReference type="AlphaFoldDB" id="A0AAD7UAY8"/>
<gene>
    <name evidence="3" type="ORF">CTAYLR_006717</name>
</gene>
<accession>A0AAD7UAY8</accession>
<evidence type="ECO:0000256" key="2">
    <source>
        <dbReference type="RuleBase" id="RU363116"/>
    </source>
</evidence>
<comment type="similarity">
    <text evidence="1 2">Belongs to the phospholipid scramblase family.</text>
</comment>
<dbReference type="InterPro" id="IPR005552">
    <property type="entry name" value="Scramblase"/>
</dbReference>
<name>A0AAD7UAY8_9STRA</name>
<dbReference type="Pfam" id="PF03803">
    <property type="entry name" value="Scramblase"/>
    <property type="match status" value="1"/>
</dbReference>
<dbReference type="EMBL" id="JAQMWT010000427">
    <property type="protein sequence ID" value="KAJ8601511.1"/>
    <property type="molecule type" value="Genomic_DNA"/>
</dbReference>
<keyword evidence="4" id="KW-1185">Reference proteome</keyword>
<evidence type="ECO:0000256" key="1">
    <source>
        <dbReference type="ARBA" id="ARBA00005350"/>
    </source>
</evidence>
<dbReference type="Proteomes" id="UP001230188">
    <property type="component" value="Unassembled WGS sequence"/>
</dbReference>
<dbReference type="PANTHER" id="PTHR23248">
    <property type="entry name" value="PHOSPHOLIPID SCRAMBLASE-RELATED"/>
    <property type="match status" value="1"/>
</dbReference>
<evidence type="ECO:0000313" key="4">
    <source>
        <dbReference type="Proteomes" id="UP001230188"/>
    </source>
</evidence>
<proteinExistence type="inferred from homology"/>
<dbReference type="GO" id="GO:0005886">
    <property type="term" value="C:plasma membrane"/>
    <property type="evidence" value="ECO:0007669"/>
    <property type="project" value="TreeGrafter"/>
</dbReference>
<evidence type="ECO:0000313" key="3">
    <source>
        <dbReference type="EMBL" id="KAJ8601511.1"/>
    </source>
</evidence>